<gene>
    <name evidence="3" type="ORF">EGW08_010123</name>
</gene>
<evidence type="ECO:0000313" key="3">
    <source>
        <dbReference type="EMBL" id="RUS82111.1"/>
    </source>
</evidence>
<keyword evidence="4" id="KW-1185">Reference proteome</keyword>
<feature type="non-terminal residue" evidence="3">
    <location>
        <position position="183"/>
    </location>
</feature>
<sequence>MASFDPEESTKKSADVMGVKYPMKRLELSVHNFIKVLDIDLDRLHRHSENIKKLTNAEDWPGLHKEQVNASRTVQQIKANIREVERARTQVVDRDLGLFDSKVHDVKMKAISAVDEFAMLIGPGVSTTASSGSARQRTAVETGHGCDGTDSPLLPCSQPLLQETVSGTKGKSQSHRATLTQVF</sequence>
<comment type="caution">
    <text evidence="3">The sequence shown here is derived from an EMBL/GenBank/DDBJ whole genome shotgun (WGS) entry which is preliminary data.</text>
</comment>
<keyword evidence="1" id="KW-0175">Coiled coil</keyword>
<evidence type="ECO:0000259" key="2">
    <source>
        <dbReference type="Pfam" id="PF26585"/>
    </source>
</evidence>
<dbReference type="InterPro" id="IPR059001">
    <property type="entry name" value="STX17_N"/>
</dbReference>
<feature type="coiled-coil region" evidence="1">
    <location>
        <begin position="67"/>
        <end position="94"/>
    </location>
</feature>
<dbReference type="OrthoDB" id="10035606at2759"/>
<dbReference type="AlphaFoldDB" id="A0A433TKR3"/>
<dbReference type="EMBL" id="RQTK01000302">
    <property type="protein sequence ID" value="RUS82111.1"/>
    <property type="molecule type" value="Genomic_DNA"/>
</dbReference>
<dbReference type="Pfam" id="PF26585">
    <property type="entry name" value="STX17_N"/>
    <property type="match status" value="1"/>
</dbReference>
<accession>A0A433TKR3</accession>
<dbReference type="Proteomes" id="UP000271974">
    <property type="component" value="Unassembled WGS sequence"/>
</dbReference>
<proteinExistence type="predicted"/>
<protein>
    <recommendedName>
        <fullName evidence="2">STX17-like N-terminal domain-containing protein</fullName>
    </recommendedName>
</protein>
<dbReference type="STRING" id="188477.A0A433TKR3"/>
<reference evidence="3 4" key="1">
    <citation type="submission" date="2019-01" db="EMBL/GenBank/DDBJ databases">
        <title>A draft genome assembly of the solar-powered sea slug Elysia chlorotica.</title>
        <authorList>
            <person name="Cai H."/>
            <person name="Li Q."/>
            <person name="Fang X."/>
            <person name="Li J."/>
            <person name="Curtis N.E."/>
            <person name="Altenburger A."/>
            <person name="Shibata T."/>
            <person name="Feng M."/>
            <person name="Maeda T."/>
            <person name="Schwartz J.A."/>
            <person name="Shigenobu S."/>
            <person name="Lundholm N."/>
            <person name="Nishiyama T."/>
            <person name="Yang H."/>
            <person name="Hasebe M."/>
            <person name="Li S."/>
            <person name="Pierce S.K."/>
            <person name="Wang J."/>
        </authorList>
    </citation>
    <scope>NUCLEOTIDE SEQUENCE [LARGE SCALE GENOMIC DNA]</scope>
    <source>
        <strain evidence="3">EC2010</strain>
        <tissue evidence="3">Whole organism of an adult</tissue>
    </source>
</reference>
<evidence type="ECO:0000313" key="4">
    <source>
        <dbReference type="Proteomes" id="UP000271974"/>
    </source>
</evidence>
<organism evidence="3 4">
    <name type="scientific">Elysia chlorotica</name>
    <name type="common">Eastern emerald elysia</name>
    <name type="synonym">Sea slug</name>
    <dbReference type="NCBI Taxonomy" id="188477"/>
    <lineage>
        <taxon>Eukaryota</taxon>
        <taxon>Metazoa</taxon>
        <taxon>Spiralia</taxon>
        <taxon>Lophotrochozoa</taxon>
        <taxon>Mollusca</taxon>
        <taxon>Gastropoda</taxon>
        <taxon>Heterobranchia</taxon>
        <taxon>Euthyneura</taxon>
        <taxon>Panpulmonata</taxon>
        <taxon>Sacoglossa</taxon>
        <taxon>Placobranchoidea</taxon>
        <taxon>Plakobranchidae</taxon>
        <taxon>Elysia</taxon>
    </lineage>
</organism>
<feature type="domain" description="STX17-like N-terminal" evidence="2">
    <location>
        <begin position="24"/>
        <end position="120"/>
    </location>
</feature>
<evidence type="ECO:0000256" key="1">
    <source>
        <dbReference type="SAM" id="Coils"/>
    </source>
</evidence>
<name>A0A433TKR3_ELYCH</name>